<evidence type="ECO:0000313" key="3">
    <source>
        <dbReference type="Proteomes" id="UP000327118"/>
    </source>
</evidence>
<protein>
    <recommendedName>
        <fullName evidence="4">Invertebrate defensins family profile domain-containing protein</fullName>
    </recommendedName>
</protein>
<feature type="chain" id="PRO_5025053386" description="Invertebrate defensins family profile domain-containing protein" evidence="1">
    <location>
        <begin position="19"/>
        <end position="60"/>
    </location>
</feature>
<dbReference type="Proteomes" id="UP000327118">
    <property type="component" value="Unassembled WGS sequence"/>
</dbReference>
<feature type="signal peptide" evidence="1">
    <location>
        <begin position="1"/>
        <end position="18"/>
    </location>
</feature>
<dbReference type="EMBL" id="ML739074">
    <property type="protein sequence ID" value="KAE8354344.1"/>
    <property type="molecule type" value="Genomic_DNA"/>
</dbReference>
<reference evidence="3" key="1">
    <citation type="submission" date="2019-04" db="EMBL/GenBank/DDBJ databases">
        <title>Friends and foes A comparative genomics studyof 23 Aspergillus species from section Flavi.</title>
        <authorList>
            <consortium name="DOE Joint Genome Institute"/>
            <person name="Kjaerbolling I."/>
            <person name="Vesth T."/>
            <person name="Frisvad J.C."/>
            <person name="Nybo J.L."/>
            <person name="Theobald S."/>
            <person name="Kildgaard S."/>
            <person name="Isbrandt T."/>
            <person name="Kuo A."/>
            <person name="Sato A."/>
            <person name="Lyhne E.K."/>
            <person name="Kogle M.E."/>
            <person name="Wiebenga A."/>
            <person name="Kun R.S."/>
            <person name="Lubbers R.J."/>
            <person name="Makela M.R."/>
            <person name="Barry K."/>
            <person name="Chovatia M."/>
            <person name="Clum A."/>
            <person name="Daum C."/>
            <person name="Haridas S."/>
            <person name="He G."/>
            <person name="LaButti K."/>
            <person name="Lipzen A."/>
            <person name="Mondo S."/>
            <person name="Riley R."/>
            <person name="Salamov A."/>
            <person name="Simmons B.A."/>
            <person name="Magnuson J.K."/>
            <person name="Henrissat B."/>
            <person name="Mortensen U.H."/>
            <person name="Larsen T.O."/>
            <person name="Devries R.P."/>
            <person name="Grigoriev I.V."/>
            <person name="Machida M."/>
            <person name="Baker S.E."/>
            <person name="Andersen M.R."/>
        </authorList>
    </citation>
    <scope>NUCLEOTIDE SEQUENCE [LARGE SCALE GENOMIC DNA]</scope>
    <source>
        <strain evidence="3">CBS 553.77</strain>
    </source>
</reference>
<keyword evidence="3" id="KW-1185">Reference proteome</keyword>
<name>A0A5N6Z9L8_9EURO</name>
<proteinExistence type="predicted"/>
<gene>
    <name evidence="2" type="ORF">BDV28DRAFT_147177</name>
</gene>
<accession>A0A5N6Z9L8</accession>
<evidence type="ECO:0000313" key="2">
    <source>
        <dbReference type="EMBL" id="KAE8354344.1"/>
    </source>
</evidence>
<keyword evidence="1" id="KW-0732">Signal</keyword>
<dbReference type="OrthoDB" id="4356068at2759"/>
<evidence type="ECO:0008006" key="4">
    <source>
        <dbReference type="Google" id="ProtNLM"/>
    </source>
</evidence>
<sequence length="60" mass="6311">MKFLSTILVLAVAAMAAANPIADPESNLEARVGCSPKGKYCNNGTFLCCGTMKCRNNVCV</sequence>
<dbReference type="AlphaFoldDB" id="A0A5N6Z9L8"/>
<organism evidence="2 3">
    <name type="scientific">Aspergillus coremiiformis</name>
    <dbReference type="NCBI Taxonomy" id="138285"/>
    <lineage>
        <taxon>Eukaryota</taxon>
        <taxon>Fungi</taxon>
        <taxon>Dikarya</taxon>
        <taxon>Ascomycota</taxon>
        <taxon>Pezizomycotina</taxon>
        <taxon>Eurotiomycetes</taxon>
        <taxon>Eurotiomycetidae</taxon>
        <taxon>Eurotiales</taxon>
        <taxon>Aspergillaceae</taxon>
        <taxon>Aspergillus</taxon>
        <taxon>Aspergillus subgen. Circumdati</taxon>
    </lineage>
</organism>
<evidence type="ECO:0000256" key="1">
    <source>
        <dbReference type="SAM" id="SignalP"/>
    </source>
</evidence>